<dbReference type="InterPro" id="IPR046349">
    <property type="entry name" value="C1-like_sf"/>
</dbReference>
<sequence>MDSESELISLISQLISLDDSTDLNGFDPGSWLKLITQIISLLRSIDFDSPPKPDSSELISLITQLVNSIDSDPELLRSLIAETLSLEPEPVLVSLIYRIFSVVVSMYSNSGRLVSLCPQAQVYQEEGKFHVIGEVPLMMSRNNKWECLPDSWKKLRLTDDVTHFHCTNCNGENHGEYKKVLVEIKHSLHQKHSLQLVWFNEAMITRECYCCDEYLREFFYYCFVCDYAMNVACVEKPQVLSIDNHKWHEHTLALFPRKSCLTCDVCALSDSSCPFFICPPCDFVVHQRCISLPRVIRISRHLHRISFTFSFDHQGDWFCSVCRRKIENEYGGYSCIKDDCCYAAHSRCATQSNVWDGIDLEGVPEEVEEDDVEPFVTLSDGIIQHFSHQHHHLKLDEDTSRDYDENKMCQGCVMPIYFGNFYSCTQCDFILHETCANLSRKIHHPVHPHMLTLVVGHGGVTEGQHICLTCTRLCVAGFFYECGKKECYFKLHVQCATVSEPLVHESHMHPLFLTSKPGEYRQCCVCKLYSSTHTRETFNCIECDFALCFNCATLPHKVRYKHDKHMLSLSYGEETASTLTYWCELCEKRLNINERFYKCD</sequence>
<evidence type="ECO:0000313" key="7">
    <source>
        <dbReference type="Proteomes" id="UP000836841"/>
    </source>
</evidence>
<evidence type="ECO:0000256" key="4">
    <source>
        <dbReference type="ARBA" id="ARBA00022833"/>
    </source>
</evidence>
<keyword evidence="1" id="KW-0479">Metal-binding</keyword>
<evidence type="ECO:0000313" key="6">
    <source>
        <dbReference type="EMBL" id="CAH2051579.1"/>
    </source>
</evidence>
<accession>A0AAU9RYI1</accession>
<dbReference type="Gene3D" id="3.30.40.10">
    <property type="entry name" value="Zinc/RING finger domain, C3HC4 (zinc finger)"/>
    <property type="match status" value="1"/>
</dbReference>
<dbReference type="PANTHER" id="PTHR32410">
    <property type="entry name" value="CYSTEINE/HISTIDINE-RICH C1 DOMAIN FAMILY PROTEIN"/>
    <property type="match status" value="1"/>
</dbReference>
<dbReference type="Pfam" id="PF03107">
    <property type="entry name" value="C1_2"/>
    <property type="match status" value="6"/>
</dbReference>
<protein>
    <recommendedName>
        <fullName evidence="5">Zinc finger PHD-type domain-containing protein</fullName>
    </recommendedName>
</protein>
<dbReference type="InterPro" id="IPR004146">
    <property type="entry name" value="DC1"/>
</dbReference>
<keyword evidence="2" id="KW-0677">Repeat</keyword>
<gene>
    <name evidence="6" type="ORF">TAV2_LOCUS11678</name>
</gene>
<dbReference type="PANTHER" id="PTHR32410:SF153">
    <property type="entry name" value="CHP-RICH ZINC FINGER PROTEIN-LIKE-RELATED"/>
    <property type="match status" value="1"/>
</dbReference>
<keyword evidence="4" id="KW-0862">Zinc</keyword>
<evidence type="ECO:0000256" key="2">
    <source>
        <dbReference type="ARBA" id="ARBA00022737"/>
    </source>
</evidence>
<reference evidence="6 7" key="1">
    <citation type="submission" date="2022-03" db="EMBL/GenBank/DDBJ databases">
        <authorList>
            <person name="Nunn A."/>
            <person name="Chopra R."/>
            <person name="Nunn A."/>
            <person name="Contreras Garrido A."/>
        </authorList>
    </citation>
    <scope>NUCLEOTIDE SEQUENCE [LARGE SCALE GENOMIC DNA]</scope>
</reference>
<evidence type="ECO:0000259" key="5">
    <source>
        <dbReference type="SMART" id="SM00249"/>
    </source>
</evidence>
<dbReference type="AlphaFoldDB" id="A0AAU9RYI1"/>
<keyword evidence="7" id="KW-1185">Reference proteome</keyword>
<proteinExistence type="predicted"/>
<dbReference type="EMBL" id="OU466859">
    <property type="protein sequence ID" value="CAH2051579.1"/>
    <property type="molecule type" value="Genomic_DNA"/>
</dbReference>
<dbReference type="SUPFAM" id="SSF57889">
    <property type="entry name" value="Cysteine-rich domain"/>
    <property type="match status" value="4"/>
</dbReference>
<name>A0AAU9RYI1_THLAR</name>
<keyword evidence="3" id="KW-0863">Zinc-finger</keyword>
<feature type="domain" description="Zinc finger PHD-type" evidence="5">
    <location>
        <begin position="262"/>
        <end position="323"/>
    </location>
</feature>
<feature type="domain" description="Zinc finger PHD-type" evidence="5">
    <location>
        <begin position="408"/>
        <end position="471"/>
    </location>
</feature>
<dbReference type="Proteomes" id="UP000836841">
    <property type="component" value="Chromosome 3"/>
</dbReference>
<dbReference type="InterPro" id="IPR001965">
    <property type="entry name" value="Znf_PHD"/>
</dbReference>
<dbReference type="InterPro" id="IPR053192">
    <property type="entry name" value="Vacuole_Formation_Reg"/>
</dbReference>
<dbReference type="GO" id="GO:0008270">
    <property type="term" value="F:zinc ion binding"/>
    <property type="evidence" value="ECO:0007669"/>
    <property type="project" value="UniProtKB-KW"/>
</dbReference>
<dbReference type="SMART" id="SM00249">
    <property type="entry name" value="PHD"/>
    <property type="match status" value="2"/>
</dbReference>
<evidence type="ECO:0000256" key="3">
    <source>
        <dbReference type="ARBA" id="ARBA00022771"/>
    </source>
</evidence>
<dbReference type="InterPro" id="IPR013083">
    <property type="entry name" value="Znf_RING/FYVE/PHD"/>
</dbReference>
<organism evidence="6 7">
    <name type="scientific">Thlaspi arvense</name>
    <name type="common">Field penny-cress</name>
    <dbReference type="NCBI Taxonomy" id="13288"/>
    <lineage>
        <taxon>Eukaryota</taxon>
        <taxon>Viridiplantae</taxon>
        <taxon>Streptophyta</taxon>
        <taxon>Embryophyta</taxon>
        <taxon>Tracheophyta</taxon>
        <taxon>Spermatophyta</taxon>
        <taxon>Magnoliopsida</taxon>
        <taxon>eudicotyledons</taxon>
        <taxon>Gunneridae</taxon>
        <taxon>Pentapetalae</taxon>
        <taxon>rosids</taxon>
        <taxon>malvids</taxon>
        <taxon>Brassicales</taxon>
        <taxon>Brassicaceae</taxon>
        <taxon>Thlaspideae</taxon>
        <taxon>Thlaspi</taxon>
    </lineage>
</organism>
<evidence type="ECO:0000256" key="1">
    <source>
        <dbReference type="ARBA" id="ARBA00022723"/>
    </source>
</evidence>